<sequence>MPAISDVLWNWKLRHVQKVRLAAAARKTRSAKSSCARFLMEKTEITAHLRIIHKNIKRRKFLKESVNSNKRQNLNMSTELGRGTEFSRCTKFSGRIHLVRAATAATTAAVRRVRPEPLKFLQIEPVQWQCILVMTIGAHPTSILASRLHYMHRRRRRSKIILYRHPRT</sequence>
<protein>
    <submittedName>
        <fullName evidence="1">Uncharacterized protein</fullName>
    </submittedName>
</protein>
<organism evidence="1 2">
    <name type="scientific">Trichogramma brassicae</name>
    <dbReference type="NCBI Taxonomy" id="86971"/>
    <lineage>
        <taxon>Eukaryota</taxon>
        <taxon>Metazoa</taxon>
        <taxon>Ecdysozoa</taxon>
        <taxon>Arthropoda</taxon>
        <taxon>Hexapoda</taxon>
        <taxon>Insecta</taxon>
        <taxon>Pterygota</taxon>
        <taxon>Neoptera</taxon>
        <taxon>Endopterygota</taxon>
        <taxon>Hymenoptera</taxon>
        <taxon>Apocrita</taxon>
        <taxon>Proctotrupomorpha</taxon>
        <taxon>Chalcidoidea</taxon>
        <taxon>Trichogrammatidae</taxon>
        <taxon>Trichogramma</taxon>
    </lineage>
</organism>
<evidence type="ECO:0000313" key="2">
    <source>
        <dbReference type="Proteomes" id="UP000479190"/>
    </source>
</evidence>
<name>A0A6H5IKW7_9HYME</name>
<keyword evidence="2" id="KW-1185">Reference proteome</keyword>
<dbReference type="Proteomes" id="UP000479190">
    <property type="component" value="Unassembled WGS sequence"/>
</dbReference>
<accession>A0A6H5IKW7</accession>
<gene>
    <name evidence="1" type="ORF">TBRA_LOCUS7988</name>
</gene>
<reference evidence="1 2" key="1">
    <citation type="submission" date="2020-02" db="EMBL/GenBank/DDBJ databases">
        <authorList>
            <person name="Ferguson B K."/>
        </authorList>
    </citation>
    <scope>NUCLEOTIDE SEQUENCE [LARGE SCALE GENOMIC DNA]</scope>
</reference>
<proteinExistence type="predicted"/>
<dbReference type="EMBL" id="CADCXV010000806">
    <property type="protein sequence ID" value="CAB0036107.1"/>
    <property type="molecule type" value="Genomic_DNA"/>
</dbReference>
<dbReference type="AlphaFoldDB" id="A0A6H5IKW7"/>
<evidence type="ECO:0000313" key="1">
    <source>
        <dbReference type="EMBL" id="CAB0036107.1"/>
    </source>
</evidence>